<evidence type="ECO:0000313" key="2">
    <source>
        <dbReference type="Proteomes" id="UP000028782"/>
    </source>
</evidence>
<evidence type="ECO:0000313" key="1">
    <source>
        <dbReference type="EMBL" id="AIJ46582.1"/>
    </source>
</evidence>
<sequence>MSQEINKFVAQAIIENALFFEFSGEKIIDPDAAIQALEQMAATLQMADTETKASLCLHFKNIAMQYSGEKADFVASLDDALGLFDA</sequence>
<dbReference type="RefSeq" id="WP_003055680.1">
    <property type="nucleotide sequence ID" value="NZ_CP006704.1"/>
</dbReference>
<accession>A0A076PTC7</accession>
<dbReference type="Proteomes" id="UP000028782">
    <property type="component" value="Chromosome"/>
</dbReference>
<protein>
    <submittedName>
        <fullName evidence="1">Uncharacterized protein</fullName>
    </submittedName>
</protein>
<dbReference type="HOGENOM" id="CLU_182327_0_0_4"/>
<organism evidence="1 2">
    <name type="scientific">Comamonas testosteroni TK102</name>
    <dbReference type="NCBI Taxonomy" id="1392005"/>
    <lineage>
        <taxon>Bacteria</taxon>
        <taxon>Pseudomonadati</taxon>
        <taxon>Pseudomonadota</taxon>
        <taxon>Betaproteobacteria</taxon>
        <taxon>Burkholderiales</taxon>
        <taxon>Comamonadaceae</taxon>
        <taxon>Comamonas</taxon>
    </lineage>
</organism>
<proteinExistence type="predicted"/>
<name>A0A076PTC7_COMTE</name>
<dbReference type="EMBL" id="CP006704">
    <property type="protein sequence ID" value="AIJ46582.1"/>
    <property type="molecule type" value="Genomic_DNA"/>
</dbReference>
<gene>
    <name evidence="1" type="ORF">O987_12330</name>
</gene>
<reference evidence="1 2" key="1">
    <citation type="journal article" date="2014" name="Genome Announc.">
        <title>Complete Genome Sequence of Polychlorinated Biphenyl Degrader Comamonas testosteroni TK102 (NBRC 109938).</title>
        <authorList>
            <person name="Fukuda K."/>
            <person name="Hosoyama A."/>
            <person name="Tsuchikane K."/>
            <person name="Ohji S."/>
            <person name="Yamazoe A."/>
            <person name="Fujita N."/>
            <person name="Shintani M."/>
            <person name="Kimbara K."/>
        </authorList>
    </citation>
    <scope>NUCLEOTIDE SEQUENCE [LARGE SCALE GENOMIC DNA]</scope>
    <source>
        <strain evidence="1">TK102</strain>
    </source>
</reference>
<dbReference type="KEGG" id="ctes:O987_12330"/>
<dbReference type="AlphaFoldDB" id="A0A076PTC7"/>